<accession>W4KPT3</accession>
<gene>
    <name evidence="2" type="ORF">HETIRDRAFT_413881</name>
</gene>
<dbReference type="InParanoid" id="W4KPT3"/>
<feature type="region of interest" description="Disordered" evidence="1">
    <location>
        <begin position="1"/>
        <end position="37"/>
    </location>
</feature>
<dbReference type="Proteomes" id="UP000030671">
    <property type="component" value="Unassembled WGS sequence"/>
</dbReference>
<dbReference type="GeneID" id="20673140"/>
<sequence>MKSGRSLHEAQRELHTTASRRIPLGHRDGQVVPSKSGWPDVHVSDYREKKQLTSTVVTARAADLRTTSKKRQMCQGLPAYTTEQRRLGVPDASALRPLLMFFRAG</sequence>
<evidence type="ECO:0000256" key="1">
    <source>
        <dbReference type="SAM" id="MobiDB-lite"/>
    </source>
</evidence>
<name>W4KPT3_HETIT</name>
<dbReference type="HOGENOM" id="CLU_2236935_0_0_1"/>
<dbReference type="KEGG" id="hir:HETIRDRAFT_413881"/>
<evidence type="ECO:0000313" key="3">
    <source>
        <dbReference type="Proteomes" id="UP000030671"/>
    </source>
</evidence>
<dbReference type="AlphaFoldDB" id="W4KPT3"/>
<evidence type="ECO:0000313" key="2">
    <source>
        <dbReference type="EMBL" id="ETW87838.1"/>
    </source>
</evidence>
<proteinExistence type="predicted"/>
<feature type="compositionally biased region" description="Basic and acidic residues" evidence="1">
    <location>
        <begin position="1"/>
        <end position="15"/>
    </location>
</feature>
<keyword evidence="3" id="KW-1185">Reference proteome</keyword>
<dbReference type="RefSeq" id="XP_009541695.1">
    <property type="nucleotide sequence ID" value="XM_009543400.1"/>
</dbReference>
<protein>
    <submittedName>
        <fullName evidence="2">Uncharacterized protein</fullName>
    </submittedName>
</protein>
<reference evidence="2 3" key="1">
    <citation type="journal article" date="2012" name="New Phytol.">
        <title>Insight into trade-off between wood decay and parasitism from the genome of a fungal forest pathogen.</title>
        <authorList>
            <person name="Olson A."/>
            <person name="Aerts A."/>
            <person name="Asiegbu F."/>
            <person name="Belbahri L."/>
            <person name="Bouzid O."/>
            <person name="Broberg A."/>
            <person name="Canback B."/>
            <person name="Coutinho P.M."/>
            <person name="Cullen D."/>
            <person name="Dalman K."/>
            <person name="Deflorio G."/>
            <person name="van Diepen L.T."/>
            <person name="Dunand C."/>
            <person name="Duplessis S."/>
            <person name="Durling M."/>
            <person name="Gonthier P."/>
            <person name="Grimwood J."/>
            <person name="Fossdal C.G."/>
            <person name="Hansson D."/>
            <person name="Henrissat B."/>
            <person name="Hietala A."/>
            <person name="Himmelstrand K."/>
            <person name="Hoffmeister D."/>
            <person name="Hogberg N."/>
            <person name="James T.Y."/>
            <person name="Karlsson M."/>
            <person name="Kohler A."/>
            <person name="Kues U."/>
            <person name="Lee Y.H."/>
            <person name="Lin Y.C."/>
            <person name="Lind M."/>
            <person name="Lindquist E."/>
            <person name="Lombard V."/>
            <person name="Lucas S."/>
            <person name="Lunden K."/>
            <person name="Morin E."/>
            <person name="Murat C."/>
            <person name="Park J."/>
            <person name="Raffaello T."/>
            <person name="Rouze P."/>
            <person name="Salamov A."/>
            <person name="Schmutz J."/>
            <person name="Solheim H."/>
            <person name="Stahlberg J."/>
            <person name="Velez H."/>
            <person name="de Vries R.P."/>
            <person name="Wiebenga A."/>
            <person name="Woodward S."/>
            <person name="Yakovlev I."/>
            <person name="Garbelotto M."/>
            <person name="Martin F."/>
            <person name="Grigoriev I.V."/>
            <person name="Stenlid J."/>
        </authorList>
    </citation>
    <scope>NUCLEOTIDE SEQUENCE [LARGE SCALE GENOMIC DNA]</scope>
    <source>
        <strain evidence="2 3">TC 32-1</strain>
    </source>
</reference>
<dbReference type="EMBL" id="KI925454">
    <property type="protein sequence ID" value="ETW87838.1"/>
    <property type="molecule type" value="Genomic_DNA"/>
</dbReference>
<organism evidence="2 3">
    <name type="scientific">Heterobasidion irregulare (strain TC 32-1)</name>
    <dbReference type="NCBI Taxonomy" id="747525"/>
    <lineage>
        <taxon>Eukaryota</taxon>
        <taxon>Fungi</taxon>
        <taxon>Dikarya</taxon>
        <taxon>Basidiomycota</taxon>
        <taxon>Agaricomycotina</taxon>
        <taxon>Agaricomycetes</taxon>
        <taxon>Russulales</taxon>
        <taxon>Bondarzewiaceae</taxon>
        <taxon>Heterobasidion</taxon>
        <taxon>Heterobasidion annosum species complex</taxon>
    </lineage>
</organism>